<dbReference type="Proteomes" id="UP000295773">
    <property type="component" value="Unassembled WGS sequence"/>
</dbReference>
<keyword evidence="2" id="KW-0540">Nuclease</keyword>
<dbReference type="EMBL" id="SMBP01000002">
    <property type="protein sequence ID" value="TCU63079.1"/>
    <property type="molecule type" value="Genomic_DNA"/>
</dbReference>
<dbReference type="NCBIfam" id="TIGR01876">
    <property type="entry name" value="cas_Cas5d"/>
    <property type="match status" value="1"/>
</dbReference>
<evidence type="ECO:0000256" key="2">
    <source>
        <dbReference type="PIRNR" id="PIRNR029950"/>
    </source>
</evidence>
<dbReference type="GO" id="GO:0003723">
    <property type="term" value="F:RNA binding"/>
    <property type="evidence" value="ECO:0007669"/>
    <property type="project" value="UniProtKB-UniRule"/>
</dbReference>
<dbReference type="GO" id="GO:0051607">
    <property type="term" value="P:defense response to virus"/>
    <property type="evidence" value="ECO:0007669"/>
    <property type="project" value="UniProtKB-UniRule"/>
</dbReference>
<keyword evidence="2" id="KW-0378">Hydrolase</keyword>
<dbReference type="GO" id="GO:0004519">
    <property type="term" value="F:endonuclease activity"/>
    <property type="evidence" value="ECO:0007669"/>
    <property type="project" value="UniProtKB-UniRule"/>
</dbReference>
<sequence length="241" mass="28094">MKENKIQFKVQGRYALFTDPITRMGGEKMSYQIPTYGALRGIVEAIYWKPTIEWIIDKCRVMKQIQTEAKGMRPLVYDGAISKSQGNSLSLYTYLYDVEYQIEAHFVWNENRPDLKQDRNEDKHYQIAKRMLEKGGKRDVFLGTRECVAEVKPCIFGEGSSAYDDVAAMTFGLMFHSYQYPEQSADEKLRALFFYPQMKHGIIEFPQQQDCPIQNDLRVMKEEKLFIPGQNFSFLKDGDEV</sequence>
<dbReference type="InterPro" id="IPR021124">
    <property type="entry name" value="CRISPR-assoc_prot_Cas5"/>
</dbReference>
<dbReference type="NCBIfam" id="TIGR02593">
    <property type="entry name" value="CRISPR_cas5"/>
    <property type="match status" value="1"/>
</dbReference>
<evidence type="ECO:0000313" key="3">
    <source>
        <dbReference type="EMBL" id="TCU63079.1"/>
    </source>
</evidence>
<protein>
    <recommendedName>
        <fullName evidence="2">pre-crRNA processing endonuclease</fullName>
        <ecNumber evidence="2">3.1.-.-</ecNumber>
    </recommendedName>
</protein>
<dbReference type="EC" id="3.1.-.-" evidence="2"/>
<dbReference type="InterPro" id="IPR013422">
    <property type="entry name" value="CRISPR-assoc_prot_Cas5_N"/>
</dbReference>
<organism evidence="3 4">
    <name type="scientific">Longicatena caecimuris</name>
    <dbReference type="NCBI Taxonomy" id="1796635"/>
    <lineage>
        <taxon>Bacteria</taxon>
        <taxon>Bacillati</taxon>
        <taxon>Bacillota</taxon>
        <taxon>Erysipelotrichia</taxon>
        <taxon>Erysipelotrichales</taxon>
        <taxon>Erysipelotrichaceae</taxon>
        <taxon>Longicatena</taxon>
    </lineage>
</organism>
<dbReference type="RefSeq" id="WP_132223607.1">
    <property type="nucleotide sequence ID" value="NZ_JANKBG010000002.1"/>
</dbReference>
<dbReference type="Gene3D" id="3.30.70.2660">
    <property type="match status" value="1"/>
</dbReference>
<evidence type="ECO:0000313" key="4">
    <source>
        <dbReference type="Proteomes" id="UP000295773"/>
    </source>
</evidence>
<dbReference type="GO" id="GO:0043571">
    <property type="term" value="P:maintenance of CRISPR repeat elements"/>
    <property type="evidence" value="ECO:0007669"/>
    <property type="project" value="UniProtKB-UniRule"/>
</dbReference>
<keyword evidence="2" id="KW-0255">Endonuclease</keyword>
<evidence type="ECO:0000256" key="1">
    <source>
        <dbReference type="ARBA" id="ARBA00023118"/>
    </source>
</evidence>
<dbReference type="GO" id="GO:0016787">
    <property type="term" value="F:hydrolase activity"/>
    <property type="evidence" value="ECO:0007669"/>
    <property type="project" value="UniProtKB-KW"/>
</dbReference>
<accession>A0A4R3TLB1</accession>
<comment type="function">
    <text evidence="2">CRISPR (clustered regularly interspaced short palindromic repeat) is an adaptive immune system that provides protection against mobile genetic elements (viruses, transposable elements and conjugative plasmids). CRISPR clusters contain spacers, sequences complementary to antecedent mobile elements, and target invading nucleic acids. CRISPR clusters are transcribed and processed into CRISPR RNA (crRNA).</text>
</comment>
<keyword evidence="1 2" id="KW-0051">Antiviral defense</keyword>
<proteinExistence type="inferred from homology"/>
<dbReference type="PIRSF" id="PIRSF029950">
    <property type="entry name" value="Cas_CT1134"/>
    <property type="match status" value="1"/>
</dbReference>
<dbReference type="InterPro" id="IPR010155">
    <property type="entry name" value="CRISPR-assoc_prot_Cas5d"/>
</dbReference>
<comment type="similarity">
    <text evidence="2">Belongs to the CRISPR-associated protein Cas5 family. Subtype I-C/Dvulg subfamily.</text>
</comment>
<name>A0A4R3TLB1_9FIRM</name>
<keyword evidence="4" id="KW-1185">Reference proteome</keyword>
<comment type="caution">
    <text evidence="3">The sequence shown here is derived from an EMBL/GenBank/DDBJ whole genome shotgun (WGS) entry which is preliminary data.</text>
</comment>
<reference evidence="3 4" key="1">
    <citation type="submission" date="2019-03" db="EMBL/GenBank/DDBJ databases">
        <title>Genomic Encyclopedia of Type Strains, Phase IV (KMG-IV): sequencing the most valuable type-strain genomes for metagenomic binning, comparative biology and taxonomic classification.</title>
        <authorList>
            <person name="Goeker M."/>
        </authorList>
    </citation>
    <scope>NUCLEOTIDE SEQUENCE [LARGE SCALE GENOMIC DNA]</scope>
    <source>
        <strain evidence="3 4">DSM 29481</strain>
    </source>
</reference>
<dbReference type="CDD" id="cd09651">
    <property type="entry name" value="Cas5_I-C"/>
    <property type="match status" value="1"/>
</dbReference>
<gene>
    <name evidence="3" type="ORF">EDD61_10282</name>
</gene>
<dbReference type="Pfam" id="PF09704">
    <property type="entry name" value="Cas_Cas5d"/>
    <property type="match status" value="1"/>
</dbReference>
<keyword evidence="2" id="KW-0694">RNA-binding</keyword>
<dbReference type="AlphaFoldDB" id="A0A4R3TLB1"/>